<feature type="transmembrane region" description="Helical" evidence="1">
    <location>
        <begin position="100"/>
        <end position="117"/>
    </location>
</feature>
<name>A0A4R8X1F9_9MICO</name>
<evidence type="ECO:0000256" key="1">
    <source>
        <dbReference type="SAM" id="Phobius"/>
    </source>
</evidence>
<keyword evidence="1" id="KW-1133">Transmembrane helix</keyword>
<dbReference type="NCBIfam" id="NF038020">
    <property type="entry name" value="HeR"/>
    <property type="match status" value="1"/>
</dbReference>
<dbReference type="Proteomes" id="UP000298412">
    <property type="component" value="Unassembled WGS sequence"/>
</dbReference>
<organism evidence="2 3">
    <name type="scientific">Cryobacterium algoritolerans</name>
    <dbReference type="NCBI Taxonomy" id="1259184"/>
    <lineage>
        <taxon>Bacteria</taxon>
        <taxon>Bacillati</taxon>
        <taxon>Actinomycetota</taxon>
        <taxon>Actinomycetes</taxon>
        <taxon>Micrococcales</taxon>
        <taxon>Microbacteriaceae</taxon>
        <taxon>Cryobacterium</taxon>
    </lineage>
</organism>
<evidence type="ECO:0000313" key="2">
    <source>
        <dbReference type="EMBL" id="TFC19740.1"/>
    </source>
</evidence>
<dbReference type="RefSeq" id="WP_134564935.1">
    <property type="nucleotide sequence ID" value="NZ_SOFP01000010.1"/>
</dbReference>
<dbReference type="EMBL" id="SOFP01000010">
    <property type="protein sequence ID" value="TFC19740.1"/>
    <property type="molecule type" value="Genomic_DNA"/>
</dbReference>
<dbReference type="AlphaFoldDB" id="A0A4R8X1F9"/>
<reference evidence="2 3" key="1">
    <citation type="submission" date="2019-03" db="EMBL/GenBank/DDBJ databases">
        <title>Genomics of glacier-inhabiting Cryobacterium strains.</title>
        <authorList>
            <person name="Liu Q."/>
            <person name="Xin Y.-H."/>
        </authorList>
    </citation>
    <scope>NUCLEOTIDE SEQUENCE [LARGE SCALE GENOMIC DNA]</scope>
    <source>
        <strain evidence="2 3">MDT1-3</strain>
    </source>
</reference>
<dbReference type="Pfam" id="PF18761">
    <property type="entry name" value="Heliorhodopsin"/>
    <property type="match status" value="1"/>
</dbReference>
<comment type="caution">
    <text evidence="2">The sequence shown here is derived from an EMBL/GenBank/DDBJ whole genome shotgun (WGS) entry which is preliminary data.</text>
</comment>
<protein>
    <submittedName>
        <fullName evidence="2">Uncharacterized protein</fullName>
    </submittedName>
</protein>
<feature type="transmembrane region" description="Helical" evidence="1">
    <location>
        <begin position="154"/>
        <end position="176"/>
    </location>
</feature>
<keyword evidence="1" id="KW-0812">Transmembrane</keyword>
<dbReference type="InterPro" id="IPR041113">
    <property type="entry name" value="Heliorhodopsin"/>
</dbReference>
<keyword evidence="3" id="KW-1185">Reference proteome</keyword>
<evidence type="ECO:0000313" key="3">
    <source>
        <dbReference type="Proteomes" id="UP000298412"/>
    </source>
</evidence>
<dbReference type="Gene3D" id="1.20.1070.10">
    <property type="entry name" value="Rhodopsin 7-helix transmembrane proteins"/>
    <property type="match status" value="1"/>
</dbReference>
<feature type="transmembrane region" description="Helical" evidence="1">
    <location>
        <begin position="226"/>
        <end position="249"/>
    </location>
</feature>
<feature type="transmembrane region" description="Helical" evidence="1">
    <location>
        <begin position="188"/>
        <end position="205"/>
    </location>
</feature>
<feature type="transmembrane region" description="Helical" evidence="1">
    <location>
        <begin position="52"/>
        <end position="79"/>
    </location>
</feature>
<dbReference type="OrthoDB" id="2042238at2"/>
<sequence length="254" mass="27092">MNLRTLNLTAGILHLAQAVAVALMVAQARHLLLPVTVDYPTGVPGARLPPERLSLACVDVGIGAVIVLLLPAVTHLLIASPVLGARYRSAIEGQRNPIRWIEYSLSSSIMLFLIAQLNGITDVGTLVLVYTAQSALVILLWLQERLGTPARTLQPFVVASAVGIVPWGVIALHVLAPGATSGYDQPGWIRLLTITLLLLFFGFGVNQWLGFRGVPAGRTYPTEERAYLVLSLATKAAFTWQVLAGILGATGPPP</sequence>
<accession>A0A4R8X1F9</accession>
<feature type="transmembrane region" description="Helical" evidence="1">
    <location>
        <begin position="123"/>
        <end position="142"/>
    </location>
</feature>
<gene>
    <name evidence="2" type="ORF">E3O19_01910</name>
</gene>
<keyword evidence="1" id="KW-0472">Membrane</keyword>
<proteinExistence type="predicted"/>